<protein>
    <recommendedName>
        <fullName evidence="1">Fibronectin type-III domain-containing protein</fullName>
    </recommendedName>
</protein>
<evidence type="ECO:0000259" key="1">
    <source>
        <dbReference type="PROSITE" id="PS50853"/>
    </source>
</evidence>
<dbReference type="SUPFAM" id="SSF49265">
    <property type="entry name" value="Fibronectin type III"/>
    <property type="match status" value="1"/>
</dbReference>
<dbReference type="InterPro" id="IPR046240">
    <property type="entry name" value="DUF6273"/>
</dbReference>
<proteinExistence type="predicted"/>
<dbReference type="InterPro" id="IPR013783">
    <property type="entry name" value="Ig-like_fold"/>
</dbReference>
<organism evidence="2 3">
    <name type="scientific">Flavonifractor plautii</name>
    <name type="common">Fusobacterium plautii</name>
    <dbReference type="NCBI Taxonomy" id="292800"/>
    <lineage>
        <taxon>Bacteria</taxon>
        <taxon>Bacillati</taxon>
        <taxon>Bacillota</taxon>
        <taxon>Clostridia</taxon>
        <taxon>Eubacteriales</taxon>
        <taxon>Oscillospiraceae</taxon>
        <taxon>Flavonifractor</taxon>
    </lineage>
</organism>
<dbReference type="RefSeq" id="WP_172697432.1">
    <property type="nucleotide sequence ID" value="NZ_WKPR01000004.1"/>
</dbReference>
<evidence type="ECO:0000313" key="3">
    <source>
        <dbReference type="Proteomes" id="UP000434475"/>
    </source>
</evidence>
<accession>A0A6I2QZ09</accession>
<sequence>MASVALGTKAVGSIVKLKESGVAVNYIVVHQGKPSSIYDESCNGTWLLRQDIAENRVWDDGDVNKLEYSDIHAYLITWITRYDEDIRNAIKQVKIPYRKNGGSGGSDQTGANGLSCKVFLLSGYEVGWTTSTNPYFPVDGAVLSYFQGTASTDAKRIAKLNGTPVHWWLRSPLADYAHSVWSVSSDGNYYGWGAGNSLGVRPALILPSTLLVSDDGSITTNTAPTTPSSITIPSSISGGSTITVKWGASSDAQGNLAGYKVEKSTNGGSSWSQIYQGSALQTTDNVAFGTQSVMYRVKAYDTEGLESGYKTSNQVTVINNTAPSAPTSITVPLTVIGGEKLTITWAASSDSEGNLVGYILERRVASGSWTQVFKGNALTFQDTITKGWTTVQYRVKAYDTYNAESAYTTSETRTVDNNTAPVITCDQASGTDLGTKSSGFSVSYSVDDEDGDAVTVTESMDGTTKRTFEATLEATNQFQVTGTYFQQLLNGQHTMKMKAQDTGGKSSEYTLLFTKSVTACSITLETPMEADAQITIAALSVSGDIPADANYQVLLTNNAKDAEPVWEDATTEVKNGSNYLFENDTATNGFAFNFKVTASRGASGIGGYISSIQGGFQ</sequence>
<dbReference type="EMBL" id="WKPR01000004">
    <property type="protein sequence ID" value="MSB19071.1"/>
    <property type="molecule type" value="Genomic_DNA"/>
</dbReference>
<dbReference type="AlphaFoldDB" id="A0A6I2QZ09"/>
<dbReference type="Gene3D" id="2.60.40.10">
    <property type="entry name" value="Immunoglobulins"/>
    <property type="match status" value="2"/>
</dbReference>
<dbReference type="Pfam" id="PF19789">
    <property type="entry name" value="DUF6273"/>
    <property type="match status" value="1"/>
</dbReference>
<name>A0A6I2QZ09_FLAPL</name>
<comment type="caution">
    <text evidence="2">The sequence shown here is derived from an EMBL/GenBank/DDBJ whole genome shotgun (WGS) entry which is preliminary data.</text>
</comment>
<gene>
    <name evidence="2" type="ORF">GKE97_06010</name>
</gene>
<evidence type="ECO:0000313" key="2">
    <source>
        <dbReference type="EMBL" id="MSB19071.1"/>
    </source>
</evidence>
<dbReference type="InterPro" id="IPR036116">
    <property type="entry name" value="FN3_sf"/>
</dbReference>
<dbReference type="PROSITE" id="PS50853">
    <property type="entry name" value="FN3"/>
    <property type="match status" value="1"/>
</dbReference>
<reference evidence="2 3" key="1">
    <citation type="journal article" date="2019" name="Nat. Med.">
        <title>A library of human gut bacterial isolates paired with longitudinal multiomics data enables mechanistic microbiome research.</title>
        <authorList>
            <person name="Poyet M."/>
            <person name="Groussin M."/>
            <person name="Gibbons S.M."/>
            <person name="Avila-Pacheco J."/>
            <person name="Jiang X."/>
            <person name="Kearney S.M."/>
            <person name="Perrotta A.R."/>
            <person name="Berdy B."/>
            <person name="Zhao S."/>
            <person name="Lieberman T.D."/>
            <person name="Swanson P.K."/>
            <person name="Smith M."/>
            <person name="Roesemann S."/>
            <person name="Alexander J.E."/>
            <person name="Rich S.A."/>
            <person name="Livny J."/>
            <person name="Vlamakis H."/>
            <person name="Clish C."/>
            <person name="Bullock K."/>
            <person name="Deik A."/>
            <person name="Scott J."/>
            <person name="Pierce K.A."/>
            <person name="Xavier R.J."/>
            <person name="Alm E.J."/>
        </authorList>
    </citation>
    <scope>NUCLEOTIDE SEQUENCE [LARGE SCALE GENOMIC DNA]</scope>
    <source>
        <strain evidence="2 3">BIOML-A2</strain>
    </source>
</reference>
<dbReference type="Proteomes" id="UP000434475">
    <property type="component" value="Unassembled WGS sequence"/>
</dbReference>
<feature type="domain" description="Fibronectin type-III" evidence="1">
    <location>
        <begin position="325"/>
        <end position="418"/>
    </location>
</feature>
<dbReference type="InterPro" id="IPR003961">
    <property type="entry name" value="FN3_dom"/>
</dbReference>
<dbReference type="CDD" id="cd00063">
    <property type="entry name" value="FN3"/>
    <property type="match status" value="1"/>
</dbReference>